<keyword evidence="2 4" id="KW-0472">Membrane</keyword>
<proteinExistence type="predicted"/>
<accession>A0ABV4NDV5</accession>
<dbReference type="Gene3D" id="3.30.1330.60">
    <property type="entry name" value="OmpA-like domain"/>
    <property type="match status" value="1"/>
</dbReference>
<comment type="caution">
    <text evidence="8">The sequence shown here is derived from an EMBL/GenBank/DDBJ whole genome shotgun (WGS) entry which is preliminary data.</text>
</comment>
<feature type="domain" description="OmpA-like" evidence="7">
    <location>
        <begin position="95"/>
        <end position="205"/>
    </location>
</feature>
<name>A0ABV4NDV5_9VIBR</name>
<evidence type="ECO:0000256" key="2">
    <source>
        <dbReference type="ARBA" id="ARBA00023136"/>
    </source>
</evidence>
<dbReference type="PANTHER" id="PTHR30329">
    <property type="entry name" value="STATOR ELEMENT OF FLAGELLAR MOTOR COMPLEX"/>
    <property type="match status" value="1"/>
</dbReference>
<reference evidence="8 9" key="1">
    <citation type="journal article" date="2024" name="ISME J.">
        <title>Tailless and filamentous prophages are predominant in marine Vibrio.</title>
        <authorList>
            <person name="Steensen K."/>
            <person name="Seneca J."/>
            <person name="Bartlau N."/>
            <person name="Yu X.A."/>
            <person name="Hussain F.A."/>
            <person name="Polz M.F."/>
        </authorList>
    </citation>
    <scope>NUCLEOTIDE SEQUENCE [LARGE SCALE GENOMIC DNA]</scope>
    <source>
        <strain evidence="8 9">10N.222.51.A1</strain>
    </source>
</reference>
<comment type="subcellular location">
    <subcellularLocation>
        <location evidence="1">Cell outer membrane</location>
    </subcellularLocation>
</comment>
<evidence type="ECO:0000313" key="9">
    <source>
        <dbReference type="Proteomes" id="UP001570417"/>
    </source>
</evidence>
<dbReference type="InterPro" id="IPR050330">
    <property type="entry name" value="Bact_OuterMem_StrucFunc"/>
</dbReference>
<evidence type="ECO:0000256" key="3">
    <source>
        <dbReference type="ARBA" id="ARBA00023237"/>
    </source>
</evidence>
<evidence type="ECO:0000256" key="6">
    <source>
        <dbReference type="SAM" id="SignalP"/>
    </source>
</evidence>
<dbReference type="Pfam" id="PF00691">
    <property type="entry name" value="OmpA"/>
    <property type="match status" value="1"/>
</dbReference>
<dbReference type="InterPro" id="IPR036737">
    <property type="entry name" value="OmpA-like_sf"/>
</dbReference>
<dbReference type="PROSITE" id="PS51123">
    <property type="entry name" value="OMPA_2"/>
    <property type="match status" value="1"/>
</dbReference>
<sequence length="205" mass="22411">MKRTLILITALGLVNTAFASTSSELFNYYCAKPSLDKAVSVEAGEVITVIPKAGSMNLVVTYENDANIELSELIANQFKVDKDCSEFLIANGYLQNASQGDVLARVYFDFDSSTLSKQSKYILDKIIRIAQHTDNDFLLEGHTDARGSENYNFTLGLKRAQAVGTLLDESEVNTLTSSQGESSPVANNTTQAGQAKNRRVEIILN</sequence>
<dbReference type="PANTHER" id="PTHR30329:SF21">
    <property type="entry name" value="LIPOPROTEIN YIAD-RELATED"/>
    <property type="match status" value="1"/>
</dbReference>
<keyword evidence="9" id="KW-1185">Reference proteome</keyword>
<keyword evidence="6" id="KW-0732">Signal</keyword>
<evidence type="ECO:0000259" key="7">
    <source>
        <dbReference type="PROSITE" id="PS51123"/>
    </source>
</evidence>
<dbReference type="Proteomes" id="UP001570417">
    <property type="component" value="Unassembled WGS sequence"/>
</dbReference>
<evidence type="ECO:0000256" key="4">
    <source>
        <dbReference type="PROSITE-ProRule" id="PRU00473"/>
    </source>
</evidence>
<organism evidence="8 9">
    <name type="scientific">Vibrio gallaecicus</name>
    <dbReference type="NCBI Taxonomy" id="552386"/>
    <lineage>
        <taxon>Bacteria</taxon>
        <taxon>Pseudomonadati</taxon>
        <taxon>Pseudomonadota</taxon>
        <taxon>Gammaproteobacteria</taxon>
        <taxon>Vibrionales</taxon>
        <taxon>Vibrionaceae</taxon>
        <taxon>Vibrio</taxon>
    </lineage>
</organism>
<dbReference type="PRINTS" id="PR01021">
    <property type="entry name" value="OMPADOMAIN"/>
</dbReference>
<feature type="signal peptide" evidence="6">
    <location>
        <begin position="1"/>
        <end position="19"/>
    </location>
</feature>
<feature type="compositionally biased region" description="Polar residues" evidence="5">
    <location>
        <begin position="175"/>
        <end position="194"/>
    </location>
</feature>
<feature type="region of interest" description="Disordered" evidence="5">
    <location>
        <begin position="175"/>
        <end position="197"/>
    </location>
</feature>
<feature type="chain" id="PRO_5047065893" evidence="6">
    <location>
        <begin position="20"/>
        <end position="205"/>
    </location>
</feature>
<dbReference type="InterPro" id="IPR006665">
    <property type="entry name" value="OmpA-like"/>
</dbReference>
<dbReference type="InterPro" id="IPR006664">
    <property type="entry name" value="OMP_bac"/>
</dbReference>
<dbReference type="CDD" id="cd07185">
    <property type="entry name" value="OmpA_C-like"/>
    <property type="match status" value="1"/>
</dbReference>
<protein>
    <submittedName>
        <fullName evidence="8">OmpA family protein</fullName>
    </submittedName>
</protein>
<gene>
    <name evidence="8" type="ORF">AB4566_15105</name>
</gene>
<evidence type="ECO:0000256" key="1">
    <source>
        <dbReference type="ARBA" id="ARBA00004442"/>
    </source>
</evidence>
<evidence type="ECO:0000313" key="8">
    <source>
        <dbReference type="EMBL" id="MFA0569597.1"/>
    </source>
</evidence>
<evidence type="ECO:0000256" key="5">
    <source>
        <dbReference type="SAM" id="MobiDB-lite"/>
    </source>
</evidence>
<dbReference type="SUPFAM" id="SSF103088">
    <property type="entry name" value="OmpA-like"/>
    <property type="match status" value="1"/>
</dbReference>
<dbReference type="EMBL" id="JBFRUW010000056">
    <property type="protein sequence ID" value="MFA0569597.1"/>
    <property type="molecule type" value="Genomic_DNA"/>
</dbReference>
<dbReference type="RefSeq" id="WP_372266752.1">
    <property type="nucleotide sequence ID" value="NZ_JBFRUW010000056.1"/>
</dbReference>
<keyword evidence="3" id="KW-0998">Cell outer membrane</keyword>